<proteinExistence type="predicted"/>
<evidence type="ECO:0000313" key="3">
    <source>
        <dbReference type="Proteomes" id="UP000238007"/>
    </source>
</evidence>
<dbReference type="Proteomes" id="UP000238007">
    <property type="component" value="Unassembled WGS sequence"/>
</dbReference>
<reference evidence="2 3" key="1">
    <citation type="submission" date="2018-03" db="EMBL/GenBank/DDBJ databases">
        <title>Genomic Encyclopedia of Archaeal and Bacterial Type Strains, Phase II (KMG-II): from individual species to whole genera.</title>
        <authorList>
            <person name="Goeker M."/>
        </authorList>
    </citation>
    <scope>NUCLEOTIDE SEQUENCE [LARGE SCALE GENOMIC DNA]</scope>
    <source>
        <strain evidence="2 3">DSM 101533</strain>
    </source>
</reference>
<protein>
    <submittedName>
        <fullName evidence="2">Uncharacterized protein DUF1194</fullName>
    </submittedName>
</protein>
<keyword evidence="1" id="KW-0732">Signal</keyword>
<sequence>MVKSALIAGLCVFANPAEACRLALVLAIDVSSSVDATEDQQQRAGLAAALVAPDVQIAFLSNPDPVALFVFEWSGRYNQDEIAPWTLIRSPNDLLNAAETILASERNHDDFPTAMGYALGHAAIQLQQMPQCLFRTIDVAGDGINNEGFGPAAAYSAFPFDGVTVNGLVIASTDDTTSGPLFFYQSQVIRGPGAFVEIAQGFDDYEDAMRRKLIREVTPQVIGSNFSSTGQSE</sequence>
<dbReference type="Pfam" id="PF06707">
    <property type="entry name" value="DUF1194"/>
    <property type="match status" value="1"/>
</dbReference>
<evidence type="ECO:0000256" key="1">
    <source>
        <dbReference type="SAM" id="SignalP"/>
    </source>
</evidence>
<name>A0A2T0W3J4_9RHOB</name>
<gene>
    <name evidence="2" type="ORF">CLV80_102408</name>
</gene>
<dbReference type="Gene3D" id="3.40.50.410">
    <property type="entry name" value="von Willebrand factor, type A domain"/>
    <property type="match status" value="1"/>
</dbReference>
<keyword evidence="3" id="KW-1185">Reference proteome</keyword>
<dbReference type="InterPro" id="IPR036465">
    <property type="entry name" value="vWFA_dom_sf"/>
</dbReference>
<dbReference type="EMBL" id="PVTP01000002">
    <property type="protein sequence ID" value="PRY79762.1"/>
    <property type="molecule type" value="Genomic_DNA"/>
</dbReference>
<evidence type="ECO:0000313" key="2">
    <source>
        <dbReference type="EMBL" id="PRY79762.1"/>
    </source>
</evidence>
<dbReference type="InterPro" id="IPR010607">
    <property type="entry name" value="DUF1194"/>
</dbReference>
<dbReference type="RefSeq" id="WP_106355247.1">
    <property type="nucleotide sequence ID" value="NZ_PVTP01000002.1"/>
</dbReference>
<dbReference type="OrthoDB" id="9792179at2"/>
<accession>A0A2T0W3J4</accession>
<comment type="caution">
    <text evidence="2">The sequence shown here is derived from an EMBL/GenBank/DDBJ whole genome shotgun (WGS) entry which is preliminary data.</text>
</comment>
<organism evidence="2 3">
    <name type="scientific">Yoonia maritima</name>
    <dbReference type="NCBI Taxonomy" id="1435347"/>
    <lineage>
        <taxon>Bacteria</taxon>
        <taxon>Pseudomonadati</taxon>
        <taxon>Pseudomonadota</taxon>
        <taxon>Alphaproteobacteria</taxon>
        <taxon>Rhodobacterales</taxon>
        <taxon>Paracoccaceae</taxon>
        <taxon>Yoonia</taxon>
    </lineage>
</organism>
<feature type="signal peptide" evidence="1">
    <location>
        <begin position="1"/>
        <end position="19"/>
    </location>
</feature>
<feature type="chain" id="PRO_5015543484" evidence="1">
    <location>
        <begin position="20"/>
        <end position="233"/>
    </location>
</feature>
<dbReference type="AlphaFoldDB" id="A0A2T0W3J4"/>
<dbReference type="SUPFAM" id="SSF53300">
    <property type="entry name" value="vWA-like"/>
    <property type="match status" value="1"/>
</dbReference>